<evidence type="ECO:0000313" key="1">
    <source>
        <dbReference type="EMBL" id="MXQ88767.1"/>
    </source>
</evidence>
<keyword evidence="2" id="KW-1185">Reference proteome</keyword>
<gene>
    <name evidence="1" type="ORF">E5288_WYG008397</name>
</gene>
<comment type="caution">
    <text evidence="1">The sequence shown here is derived from an EMBL/GenBank/DDBJ whole genome shotgun (WGS) entry which is preliminary data.</text>
</comment>
<protein>
    <submittedName>
        <fullName evidence="1">Uncharacterized protein</fullName>
    </submittedName>
</protein>
<organism evidence="1 2">
    <name type="scientific">Bos mutus</name>
    <name type="common">wild yak</name>
    <dbReference type="NCBI Taxonomy" id="72004"/>
    <lineage>
        <taxon>Eukaryota</taxon>
        <taxon>Metazoa</taxon>
        <taxon>Chordata</taxon>
        <taxon>Craniata</taxon>
        <taxon>Vertebrata</taxon>
        <taxon>Euteleostomi</taxon>
        <taxon>Mammalia</taxon>
        <taxon>Eutheria</taxon>
        <taxon>Laurasiatheria</taxon>
        <taxon>Artiodactyla</taxon>
        <taxon>Ruminantia</taxon>
        <taxon>Pecora</taxon>
        <taxon>Bovidae</taxon>
        <taxon>Bovinae</taxon>
        <taxon>Bos</taxon>
    </lineage>
</organism>
<accession>A0A6B0RJ77</accession>
<dbReference type="EMBL" id="VBQZ03000049">
    <property type="protein sequence ID" value="MXQ88767.1"/>
    <property type="molecule type" value="Genomic_DNA"/>
</dbReference>
<proteinExistence type="predicted"/>
<dbReference type="Proteomes" id="UP000322234">
    <property type="component" value="Unassembled WGS sequence"/>
</dbReference>
<reference evidence="1" key="1">
    <citation type="submission" date="2019-10" db="EMBL/GenBank/DDBJ databases">
        <title>The sequence and de novo assembly of the wild yak genome.</title>
        <authorList>
            <person name="Liu Y."/>
        </authorList>
    </citation>
    <scope>NUCLEOTIDE SEQUENCE [LARGE SCALE GENOMIC DNA]</scope>
    <source>
        <strain evidence="1">WY2019</strain>
    </source>
</reference>
<name>A0A6B0RJ77_9CETA</name>
<dbReference type="AlphaFoldDB" id="A0A6B0RJ77"/>
<evidence type="ECO:0000313" key="2">
    <source>
        <dbReference type="Proteomes" id="UP000322234"/>
    </source>
</evidence>
<sequence length="153" mass="17409">MLNIVRKTPRVNEQMERQRVPLLPHINISLQNSDVTAFSLLSSVNMMDIPGYRTGNDIDLSEEDKHHVPPQHGILSLEHRTLPYKFLITEDKRTVSKLRLNIIYKELNNLSPTATMHYILVQYQQITGSNIMPLLGYSIVVPHGELASVNGIL</sequence>